<dbReference type="AlphaFoldDB" id="A0A1B1Z1X9"/>
<dbReference type="CDD" id="cd04301">
    <property type="entry name" value="NAT_SF"/>
    <property type="match status" value="1"/>
</dbReference>
<proteinExistence type="predicted"/>
<dbReference type="Gene3D" id="3.40.630.30">
    <property type="match status" value="1"/>
</dbReference>
<evidence type="ECO:0000313" key="3">
    <source>
        <dbReference type="Proteomes" id="UP000077412"/>
    </source>
</evidence>
<dbReference type="PROSITE" id="PS51186">
    <property type="entry name" value="GNAT"/>
    <property type="match status" value="1"/>
</dbReference>
<dbReference type="InterPro" id="IPR016181">
    <property type="entry name" value="Acyl_CoA_acyltransferase"/>
</dbReference>
<dbReference type="STRING" id="255247.ABE41_005560"/>
<reference evidence="2 3" key="1">
    <citation type="submission" date="2016-08" db="EMBL/GenBank/DDBJ databases">
        <title>Complete genome sequence of Fictibacillus arsenicus G25-54, a strain with toxicity to nematodes and a potential arsenic-resistance activity.</title>
        <authorList>
            <person name="Zheng Z."/>
        </authorList>
    </citation>
    <scope>NUCLEOTIDE SEQUENCE [LARGE SCALE GENOMIC DNA]</scope>
    <source>
        <strain evidence="2 3">G25-54</strain>
    </source>
</reference>
<sequence>METIMKKQLPKVFLRDLIMEDADDRYKWGMDEEVTRHLNMPDKSPPFSLNETRDWIEKCIHKTNGYEQKAILAEDGKHIGWIDLKNIDSLNKHAELGITIGDKNYWGKGYGIAAMNEMLTYGFQELDLNKIWLRVEVDNEKAIRSYKSAGYVEEGILRQDRLRKGTYIDRLRMSILKDEFYKVLDNRKTQKCSGS</sequence>
<organism evidence="2 3">
    <name type="scientific">Fictibacillus arsenicus</name>
    <dbReference type="NCBI Taxonomy" id="255247"/>
    <lineage>
        <taxon>Bacteria</taxon>
        <taxon>Bacillati</taxon>
        <taxon>Bacillota</taxon>
        <taxon>Bacilli</taxon>
        <taxon>Bacillales</taxon>
        <taxon>Fictibacillaceae</taxon>
        <taxon>Fictibacillus</taxon>
    </lineage>
</organism>
<dbReference type="PANTHER" id="PTHR43415">
    <property type="entry name" value="SPERMIDINE N(1)-ACETYLTRANSFERASE"/>
    <property type="match status" value="1"/>
</dbReference>
<feature type="domain" description="N-acetyltransferase" evidence="1">
    <location>
        <begin position="12"/>
        <end position="178"/>
    </location>
</feature>
<accession>A0A1B1Z1X9</accession>
<dbReference type="KEGG" id="far:ABE41_005560"/>
<dbReference type="SUPFAM" id="SSF55729">
    <property type="entry name" value="Acyl-CoA N-acyltransferases (Nat)"/>
    <property type="match status" value="1"/>
</dbReference>
<dbReference type="OrthoDB" id="9795206at2"/>
<keyword evidence="3" id="KW-1185">Reference proteome</keyword>
<dbReference type="RefSeq" id="WP_066287330.1">
    <property type="nucleotide sequence ID" value="NZ_CP016761.1"/>
</dbReference>
<dbReference type="EMBL" id="CP016761">
    <property type="protein sequence ID" value="ANX11467.1"/>
    <property type="molecule type" value="Genomic_DNA"/>
</dbReference>
<keyword evidence="2" id="KW-0808">Transferase</keyword>
<dbReference type="PANTHER" id="PTHR43415:SF3">
    <property type="entry name" value="GNAT-FAMILY ACETYLTRANSFERASE"/>
    <property type="match status" value="1"/>
</dbReference>
<protein>
    <submittedName>
        <fullName evidence="2">GNAT family N-acetyltransferase</fullName>
    </submittedName>
</protein>
<evidence type="ECO:0000259" key="1">
    <source>
        <dbReference type="PROSITE" id="PS51186"/>
    </source>
</evidence>
<dbReference type="InterPro" id="IPR000182">
    <property type="entry name" value="GNAT_dom"/>
</dbReference>
<dbReference type="Pfam" id="PF13302">
    <property type="entry name" value="Acetyltransf_3"/>
    <property type="match status" value="1"/>
</dbReference>
<dbReference type="GO" id="GO:0016747">
    <property type="term" value="F:acyltransferase activity, transferring groups other than amino-acyl groups"/>
    <property type="evidence" value="ECO:0007669"/>
    <property type="project" value="InterPro"/>
</dbReference>
<evidence type="ECO:0000313" key="2">
    <source>
        <dbReference type="EMBL" id="ANX11467.1"/>
    </source>
</evidence>
<dbReference type="Proteomes" id="UP000077412">
    <property type="component" value="Chromosome"/>
</dbReference>
<gene>
    <name evidence="2" type="ORF">ABE41_005560</name>
</gene>
<name>A0A1B1Z1X9_9BACL</name>